<evidence type="ECO:0000313" key="2">
    <source>
        <dbReference type="Proteomes" id="UP000009062"/>
    </source>
</evidence>
<proteinExistence type="predicted"/>
<dbReference type="KEGG" id="pog:Pogu_2126"/>
<dbReference type="AlphaFoldDB" id="H6QCV7"/>
<dbReference type="Proteomes" id="UP000009062">
    <property type="component" value="Chromosome"/>
</dbReference>
<dbReference type="STRING" id="698757.Pogu_2126"/>
<gene>
    <name evidence="1" type="ordered locus">Pogu_2126</name>
</gene>
<dbReference type="EMBL" id="CP003316">
    <property type="protein sequence ID" value="AFA40153.1"/>
    <property type="molecule type" value="Genomic_DNA"/>
</dbReference>
<protein>
    <submittedName>
        <fullName evidence="1">Uncharacterized protein</fullName>
    </submittedName>
</protein>
<evidence type="ECO:0000313" key="1">
    <source>
        <dbReference type="EMBL" id="AFA40153.1"/>
    </source>
</evidence>
<dbReference type="HOGENOM" id="CLU_2313905_0_0_2"/>
<name>H6QCV7_PYROT</name>
<organism evidence="1 2">
    <name type="scientific">Pyrobaculum oguniense (strain DSM 13380 / JCM 10595 / TE7)</name>
    <dbReference type="NCBI Taxonomy" id="698757"/>
    <lineage>
        <taxon>Archaea</taxon>
        <taxon>Thermoproteota</taxon>
        <taxon>Thermoprotei</taxon>
        <taxon>Thermoproteales</taxon>
        <taxon>Thermoproteaceae</taxon>
        <taxon>Pyrobaculum</taxon>
    </lineage>
</organism>
<accession>H6QCV7</accession>
<sequence length="99" mass="10995">MKIRILIGKVFGDDDFISVTMSDGRAVVLSLLSDTIIVYKGDKAYVAELRPADLPDVQFYLPTEGEVKEGIRKVVEGDRMYLVAGNYKVEVGKIVDVEI</sequence>
<keyword evidence="2" id="KW-1185">Reference proteome</keyword>
<reference evidence="1 2" key="1">
    <citation type="journal article" date="2012" name="Stand. Genomic Sci.">
        <title>Complete genome sequence of Pyrobaculum oguniense.</title>
        <authorList>
            <person name="Bernick D.L."/>
            <person name="Karplus K."/>
            <person name="Lui L.M."/>
            <person name="Coker J.K."/>
            <person name="Murphy J.N."/>
            <person name="Chan P.P."/>
            <person name="Cozen A.E."/>
            <person name="Lowe T.M."/>
        </authorList>
    </citation>
    <scope>NUCLEOTIDE SEQUENCE [LARGE SCALE GENOMIC DNA]</scope>
    <source>
        <strain evidence="1 2">TE7</strain>
    </source>
</reference>